<dbReference type="Proteomes" id="UP000298213">
    <property type="component" value="Unassembled WGS sequence"/>
</dbReference>
<dbReference type="PANTHER" id="PTHR36698:SF2">
    <property type="entry name" value="MCE_MLAD DOMAIN-CONTAINING PROTEIN"/>
    <property type="match status" value="1"/>
</dbReference>
<comment type="caution">
    <text evidence="3">The sequence shown here is derived from an EMBL/GenBank/DDBJ whole genome shotgun (WGS) entry which is preliminary data.</text>
</comment>
<keyword evidence="1" id="KW-0812">Transmembrane</keyword>
<protein>
    <submittedName>
        <fullName evidence="3">MCE family protein</fullName>
    </submittedName>
</protein>
<name>A0A4Y8ZVA8_9SPHN</name>
<proteinExistence type="predicted"/>
<dbReference type="RefSeq" id="WP_135083619.1">
    <property type="nucleotide sequence ID" value="NZ_SPDV01000003.1"/>
</dbReference>
<feature type="transmembrane region" description="Helical" evidence="1">
    <location>
        <begin position="7"/>
        <end position="28"/>
    </location>
</feature>
<organism evidence="3 4">
    <name type="scientific">Sphingomonas parva</name>
    <dbReference type="NCBI Taxonomy" id="2555898"/>
    <lineage>
        <taxon>Bacteria</taxon>
        <taxon>Pseudomonadati</taxon>
        <taxon>Pseudomonadota</taxon>
        <taxon>Alphaproteobacteria</taxon>
        <taxon>Sphingomonadales</taxon>
        <taxon>Sphingomonadaceae</taxon>
        <taxon>Sphingomonas</taxon>
    </lineage>
</organism>
<dbReference type="Pfam" id="PF02470">
    <property type="entry name" value="MlaD"/>
    <property type="match status" value="1"/>
</dbReference>
<accession>A0A4Y8ZVA8</accession>
<dbReference type="InterPro" id="IPR003399">
    <property type="entry name" value="Mce/MlaD"/>
</dbReference>
<reference evidence="3 4" key="1">
    <citation type="submission" date="2019-03" db="EMBL/GenBank/DDBJ databases">
        <title>Genome sequence of Sphingomonas sp. 17J27-24.</title>
        <authorList>
            <person name="Kim M."/>
            <person name="Maeng S."/>
            <person name="Sathiyaraj S."/>
        </authorList>
    </citation>
    <scope>NUCLEOTIDE SEQUENCE [LARGE SCALE GENOMIC DNA]</scope>
    <source>
        <strain evidence="3 4">17J27-24</strain>
    </source>
</reference>
<keyword evidence="4" id="KW-1185">Reference proteome</keyword>
<evidence type="ECO:0000259" key="2">
    <source>
        <dbReference type="Pfam" id="PF02470"/>
    </source>
</evidence>
<evidence type="ECO:0000313" key="4">
    <source>
        <dbReference type="Proteomes" id="UP000298213"/>
    </source>
</evidence>
<dbReference type="OrthoDB" id="9808689at2"/>
<gene>
    <name evidence="3" type="ORF">E2493_03170</name>
</gene>
<evidence type="ECO:0000256" key="1">
    <source>
        <dbReference type="SAM" id="Phobius"/>
    </source>
</evidence>
<feature type="domain" description="Mce/MlaD" evidence="2">
    <location>
        <begin position="39"/>
        <end position="115"/>
    </location>
</feature>
<dbReference type="AlphaFoldDB" id="A0A4Y8ZVA8"/>
<keyword evidence="1" id="KW-1133">Transmembrane helix</keyword>
<dbReference type="EMBL" id="SPDV01000003">
    <property type="protein sequence ID" value="TFI59844.1"/>
    <property type="molecule type" value="Genomic_DNA"/>
</dbReference>
<keyword evidence="1" id="KW-0472">Membrane</keyword>
<dbReference type="PANTHER" id="PTHR36698">
    <property type="entry name" value="BLL5892 PROTEIN"/>
    <property type="match status" value="1"/>
</dbReference>
<sequence>METRSNHILVGAVVLAMILAVLGFIVWLSGSSGNTDKQYDIFFSQAVDGLAEGSAVTFSGVPVGQVRSISLEPKTPQFVRVRIAVRDSTPILVGTTATLNGVGFTGVSQVQLDPPDRDSKRRGPAREITCEVTQCPYDAPIIPTKPGAIGQLLSSAPELLDRVSTLTARLTELLSDRNQASIAAILENVQVISRNLAARSDEIAATMAEARTAIRQTGAAVEQLGQLASTSDALLQQDARPLIADLRKTVQAAEGSMQNLDAVLADARPGVQAFSKQTVPEIGQLIRDLREMSASLSAVSQRLETQGVGGIVGGQTLPDYKPRKK</sequence>
<evidence type="ECO:0000313" key="3">
    <source>
        <dbReference type="EMBL" id="TFI59844.1"/>
    </source>
</evidence>